<feature type="compositionally biased region" description="Basic and acidic residues" evidence="4">
    <location>
        <begin position="375"/>
        <end position="384"/>
    </location>
</feature>
<feature type="region of interest" description="Disordered" evidence="4">
    <location>
        <begin position="257"/>
        <end position="276"/>
    </location>
</feature>
<evidence type="ECO:0000313" key="7">
    <source>
        <dbReference type="Proteomes" id="UP000295636"/>
    </source>
</evidence>
<protein>
    <submittedName>
        <fullName evidence="6">HlyD family efflux transporter periplasmic adaptor subunit</fullName>
    </submittedName>
</protein>
<organism evidence="6 7">
    <name type="scientific">Paenibacillus piri</name>
    <dbReference type="NCBI Taxonomy" id="2547395"/>
    <lineage>
        <taxon>Bacteria</taxon>
        <taxon>Bacillati</taxon>
        <taxon>Bacillota</taxon>
        <taxon>Bacilli</taxon>
        <taxon>Bacillales</taxon>
        <taxon>Paenibacillaceae</taxon>
        <taxon>Paenibacillus</taxon>
    </lineage>
</organism>
<evidence type="ECO:0000256" key="3">
    <source>
        <dbReference type="SAM" id="Coils"/>
    </source>
</evidence>
<name>A0A4R5KJ10_9BACL</name>
<dbReference type="GO" id="GO:0030313">
    <property type="term" value="C:cell envelope"/>
    <property type="evidence" value="ECO:0007669"/>
    <property type="project" value="UniProtKB-SubCell"/>
</dbReference>
<dbReference type="OrthoDB" id="1993375at2"/>
<feature type="coiled-coil region" evidence="3">
    <location>
        <begin position="112"/>
        <end position="179"/>
    </location>
</feature>
<evidence type="ECO:0000256" key="4">
    <source>
        <dbReference type="SAM" id="MobiDB-lite"/>
    </source>
</evidence>
<feature type="transmembrane region" description="Helical" evidence="5">
    <location>
        <begin position="21"/>
        <end position="40"/>
    </location>
</feature>
<evidence type="ECO:0000256" key="5">
    <source>
        <dbReference type="SAM" id="Phobius"/>
    </source>
</evidence>
<feature type="compositionally biased region" description="Low complexity" evidence="4">
    <location>
        <begin position="259"/>
        <end position="269"/>
    </location>
</feature>
<dbReference type="Gene3D" id="2.40.30.170">
    <property type="match status" value="1"/>
</dbReference>
<evidence type="ECO:0000313" key="6">
    <source>
        <dbReference type="EMBL" id="TDF94765.1"/>
    </source>
</evidence>
<gene>
    <name evidence="6" type="ORF">E1757_22685</name>
</gene>
<dbReference type="InterPro" id="IPR050465">
    <property type="entry name" value="UPF0194_transport"/>
</dbReference>
<proteinExistence type="predicted"/>
<keyword evidence="2 3" id="KW-0175">Coiled coil</keyword>
<evidence type="ECO:0000256" key="1">
    <source>
        <dbReference type="ARBA" id="ARBA00004196"/>
    </source>
</evidence>
<keyword evidence="5" id="KW-0472">Membrane</keyword>
<dbReference type="Gene3D" id="2.40.420.20">
    <property type="match status" value="1"/>
</dbReference>
<dbReference type="AlphaFoldDB" id="A0A4R5KJ10"/>
<dbReference type="Gene3D" id="1.10.287.470">
    <property type="entry name" value="Helix hairpin bin"/>
    <property type="match status" value="1"/>
</dbReference>
<evidence type="ECO:0000256" key="2">
    <source>
        <dbReference type="ARBA" id="ARBA00023054"/>
    </source>
</evidence>
<dbReference type="SUPFAM" id="SSF111369">
    <property type="entry name" value="HlyD-like secretion proteins"/>
    <property type="match status" value="1"/>
</dbReference>
<reference evidence="6 7" key="1">
    <citation type="submission" date="2019-03" db="EMBL/GenBank/DDBJ databases">
        <title>This is whole genome sequence of Paenibacillus sp MS74 strain.</title>
        <authorList>
            <person name="Trinh H.N."/>
        </authorList>
    </citation>
    <scope>NUCLEOTIDE SEQUENCE [LARGE SCALE GENOMIC DNA]</scope>
    <source>
        <strain evidence="6 7">MS74</strain>
    </source>
</reference>
<feature type="region of interest" description="Disordered" evidence="4">
    <location>
        <begin position="344"/>
        <end position="384"/>
    </location>
</feature>
<comment type="subcellular location">
    <subcellularLocation>
        <location evidence="1">Cell envelope</location>
    </subcellularLocation>
</comment>
<dbReference type="PANTHER" id="PTHR32347">
    <property type="entry name" value="EFFLUX SYSTEM COMPONENT YKNX-RELATED"/>
    <property type="match status" value="1"/>
</dbReference>
<dbReference type="Gene3D" id="2.40.50.100">
    <property type="match status" value="1"/>
</dbReference>
<keyword evidence="7" id="KW-1185">Reference proteome</keyword>
<keyword evidence="5" id="KW-1133">Transmembrane helix</keyword>
<dbReference type="Proteomes" id="UP000295636">
    <property type="component" value="Unassembled WGS sequence"/>
</dbReference>
<comment type="caution">
    <text evidence="6">The sequence shown here is derived from an EMBL/GenBank/DDBJ whole genome shotgun (WGS) entry which is preliminary data.</text>
</comment>
<sequence>MDNTMAASSEEHARKKAIRRAILVFVLVMVALTFFSNTLLNISLAVVTVQQPGAGPLSHQITGSGTVEAAETADLYVETNWAASDVRIKVGDKVEAGQELVLFKTRDAEDSLKDNQARYEQKRLSLQKLQDNYMDVARSSDEKQMRSVSRDIDSTKLDMQILERQIAGLQRQLSEFTRLTAPVAGVVTELNAVKGAPVQSGKAAVRIADAAKGQQLKATVPDAKASYVQVGDETELIFAALSNARIKARISDIRDTVDSSGQAGSSGASTQPKREGKEITFLLQDARLKGGETGEFDIVKKTVPFRSLLPNDAIREDDNGKYVLILKEKKGPLGSEYMLQRASVQAGDADDSKTSIENGVTPLDQVVVSGSKPVADGDRVLRSN</sequence>
<keyword evidence="5" id="KW-0812">Transmembrane</keyword>
<dbReference type="RefSeq" id="WP_133232385.1">
    <property type="nucleotide sequence ID" value="NZ_SMRT01000012.1"/>
</dbReference>
<accession>A0A4R5KJ10</accession>
<dbReference type="EMBL" id="SMRT01000012">
    <property type="protein sequence ID" value="TDF94765.1"/>
    <property type="molecule type" value="Genomic_DNA"/>
</dbReference>